<feature type="transmembrane region" description="Helical" evidence="6">
    <location>
        <begin position="142"/>
        <end position="165"/>
    </location>
</feature>
<evidence type="ECO:0000256" key="4">
    <source>
        <dbReference type="ARBA" id="ARBA00022989"/>
    </source>
</evidence>
<dbReference type="EMBL" id="CP014168">
    <property type="protein sequence ID" value="AOH83151.1"/>
    <property type="molecule type" value="Genomic_DNA"/>
</dbReference>
<keyword evidence="8" id="KW-1185">Reference proteome</keyword>
<dbReference type="PANTHER" id="PTHR23291">
    <property type="entry name" value="BAX INHIBITOR-RELATED"/>
    <property type="match status" value="1"/>
</dbReference>
<evidence type="ECO:0000256" key="1">
    <source>
        <dbReference type="ARBA" id="ARBA00004141"/>
    </source>
</evidence>
<dbReference type="KEGG" id="span:AWL63_03335"/>
<evidence type="ECO:0000256" key="3">
    <source>
        <dbReference type="ARBA" id="ARBA00022692"/>
    </source>
</evidence>
<feature type="transmembrane region" description="Helical" evidence="6">
    <location>
        <begin position="21"/>
        <end position="42"/>
    </location>
</feature>
<keyword evidence="5 6" id="KW-0472">Membrane</keyword>
<dbReference type="PANTHER" id="PTHR23291:SF50">
    <property type="entry name" value="PROTEIN LIFEGUARD 4"/>
    <property type="match status" value="1"/>
</dbReference>
<evidence type="ECO:0008006" key="9">
    <source>
        <dbReference type="Google" id="ProtNLM"/>
    </source>
</evidence>
<evidence type="ECO:0000256" key="6">
    <source>
        <dbReference type="RuleBase" id="RU004379"/>
    </source>
</evidence>
<evidence type="ECO:0000313" key="7">
    <source>
        <dbReference type="EMBL" id="AOH83151.1"/>
    </source>
</evidence>
<sequence>MNRYPIGATGRGAMREDSLHGFLTAVFVQMAGSVAVSAAAALLVERNAILQSALVGPDGMTVAGWIVLLAPLALVIILGAGVERLSGPAARLLLFVYATLVGLSLGTMLLGISDAAVLTSFGAAAAGFAALALVGGRAGRDLSGLGSFLTVGLVGLLVALLANLLLRSTGLDLVLAALGVLLFAGLTAYDTQRLKRLYLDTQPSADGSVAVLGALTLYLDFLNLFVSLLRLSGRRR</sequence>
<dbReference type="GO" id="GO:0005886">
    <property type="term" value="C:plasma membrane"/>
    <property type="evidence" value="ECO:0007669"/>
    <property type="project" value="TreeGrafter"/>
</dbReference>
<organism evidence="7 8">
    <name type="scientific">Sphingomonas panacis</name>
    <dbReference type="NCBI Taxonomy" id="1560345"/>
    <lineage>
        <taxon>Bacteria</taxon>
        <taxon>Pseudomonadati</taxon>
        <taxon>Pseudomonadota</taxon>
        <taxon>Alphaproteobacteria</taxon>
        <taxon>Sphingomonadales</taxon>
        <taxon>Sphingomonadaceae</taxon>
        <taxon>Sphingomonas</taxon>
    </lineage>
</organism>
<dbReference type="Pfam" id="PF01027">
    <property type="entry name" value="Bax1-I"/>
    <property type="match status" value="1"/>
</dbReference>
<dbReference type="CDD" id="cd10432">
    <property type="entry name" value="BI-1-like_bacterial"/>
    <property type="match status" value="1"/>
</dbReference>
<dbReference type="InterPro" id="IPR006214">
    <property type="entry name" value="Bax_inhibitor_1-related"/>
</dbReference>
<feature type="transmembrane region" description="Helical" evidence="6">
    <location>
        <begin position="209"/>
        <end position="229"/>
    </location>
</feature>
<dbReference type="AlphaFoldDB" id="A0A1B3Z6V1"/>
<proteinExistence type="inferred from homology"/>
<protein>
    <recommendedName>
        <fullName evidence="9">BAX inhibitor protein</fullName>
    </recommendedName>
</protein>
<accession>A0A1B3Z6V1</accession>
<feature type="transmembrane region" description="Helical" evidence="6">
    <location>
        <begin position="62"/>
        <end position="80"/>
    </location>
</feature>
<keyword evidence="3 6" id="KW-0812">Transmembrane</keyword>
<keyword evidence="4 6" id="KW-1133">Transmembrane helix</keyword>
<dbReference type="STRING" id="1560345.AWL63_03335"/>
<name>A0A1B3Z6V1_9SPHN</name>
<evidence type="ECO:0000256" key="2">
    <source>
        <dbReference type="ARBA" id="ARBA00010350"/>
    </source>
</evidence>
<feature type="transmembrane region" description="Helical" evidence="6">
    <location>
        <begin position="171"/>
        <end position="189"/>
    </location>
</feature>
<evidence type="ECO:0000256" key="5">
    <source>
        <dbReference type="ARBA" id="ARBA00023136"/>
    </source>
</evidence>
<gene>
    <name evidence="7" type="ORF">AWL63_03335</name>
</gene>
<reference evidence="7 8" key="1">
    <citation type="submission" date="2016-01" db="EMBL/GenBank/DDBJ databases">
        <title>Complete genome and mega plasmid sequence of Sphingomonas panacis DCY99 elicits systemic resistance in rice to Xanthomonas oryzae.</title>
        <authorList>
            <person name="Kim Y.J."/>
            <person name="Yang D.C."/>
            <person name="Sing P."/>
        </authorList>
    </citation>
    <scope>NUCLEOTIDE SEQUENCE [LARGE SCALE GENOMIC DNA]</scope>
    <source>
        <strain evidence="7 8">DCY99</strain>
    </source>
</reference>
<comment type="subcellular location">
    <subcellularLocation>
        <location evidence="1">Membrane</location>
        <topology evidence="1">Multi-pass membrane protein</topology>
    </subcellularLocation>
</comment>
<comment type="similarity">
    <text evidence="2 6">Belongs to the BI1 family.</text>
</comment>
<feature type="transmembrane region" description="Helical" evidence="6">
    <location>
        <begin position="92"/>
        <end position="110"/>
    </location>
</feature>
<dbReference type="Proteomes" id="UP000094256">
    <property type="component" value="Chromosome"/>
</dbReference>
<evidence type="ECO:0000313" key="8">
    <source>
        <dbReference type="Proteomes" id="UP000094256"/>
    </source>
</evidence>